<proteinExistence type="predicted"/>
<dbReference type="EMBL" id="JANPWB010000007">
    <property type="protein sequence ID" value="KAJ1174668.1"/>
    <property type="molecule type" value="Genomic_DNA"/>
</dbReference>
<gene>
    <name evidence="2" type="ORF">NDU88_006488</name>
</gene>
<evidence type="ECO:0000313" key="3">
    <source>
        <dbReference type="Proteomes" id="UP001066276"/>
    </source>
</evidence>
<feature type="region of interest" description="Disordered" evidence="1">
    <location>
        <begin position="117"/>
        <end position="141"/>
    </location>
</feature>
<organism evidence="2 3">
    <name type="scientific">Pleurodeles waltl</name>
    <name type="common">Iberian ribbed newt</name>
    <dbReference type="NCBI Taxonomy" id="8319"/>
    <lineage>
        <taxon>Eukaryota</taxon>
        <taxon>Metazoa</taxon>
        <taxon>Chordata</taxon>
        <taxon>Craniata</taxon>
        <taxon>Vertebrata</taxon>
        <taxon>Euteleostomi</taxon>
        <taxon>Amphibia</taxon>
        <taxon>Batrachia</taxon>
        <taxon>Caudata</taxon>
        <taxon>Salamandroidea</taxon>
        <taxon>Salamandridae</taxon>
        <taxon>Pleurodelinae</taxon>
        <taxon>Pleurodeles</taxon>
    </lineage>
</organism>
<dbReference type="Proteomes" id="UP001066276">
    <property type="component" value="Chromosome 4_1"/>
</dbReference>
<accession>A0AAV7TFN9</accession>
<feature type="region of interest" description="Disordered" evidence="1">
    <location>
        <begin position="53"/>
        <end position="105"/>
    </location>
</feature>
<sequence>MCKPGSNQVVSERWVLTAQASRAFQRRYHICARSRRPSSCLLYLRHSYWTPPVESSLAREPPEEFHVSSAASSTQLQSHPDSLIGAQLSSPLPNSGRASQLRSGPAGAFPVGFPLPISVAGSSPPPEQSGEYHASAAASST</sequence>
<dbReference type="AlphaFoldDB" id="A0AAV7TFN9"/>
<comment type="caution">
    <text evidence="2">The sequence shown here is derived from an EMBL/GenBank/DDBJ whole genome shotgun (WGS) entry which is preliminary data.</text>
</comment>
<evidence type="ECO:0000256" key="1">
    <source>
        <dbReference type="SAM" id="MobiDB-lite"/>
    </source>
</evidence>
<keyword evidence="3" id="KW-1185">Reference proteome</keyword>
<protein>
    <submittedName>
        <fullName evidence="2">Uncharacterized protein</fullName>
    </submittedName>
</protein>
<reference evidence="2" key="1">
    <citation type="journal article" date="2022" name="bioRxiv">
        <title>Sequencing and chromosome-scale assembly of the giantPleurodeles waltlgenome.</title>
        <authorList>
            <person name="Brown T."/>
            <person name="Elewa A."/>
            <person name="Iarovenko S."/>
            <person name="Subramanian E."/>
            <person name="Araus A.J."/>
            <person name="Petzold A."/>
            <person name="Susuki M."/>
            <person name="Suzuki K.-i.T."/>
            <person name="Hayashi T."/>
            <person name="Toyoda A."/>
            <person name="Oliveira C."/>
            <person name="Osipova E."/>
            <person name="Leigh N.D."/>
            <person name="Simon A."/>
            <person name="Yun M.H."/>
        </authorList>
    </citation>
    <scope>NUCLEOTIDE SEQUENCE</scope>
    <source>
        <strain evidence="2">20211129_DDA</strain>
        <tissue evidence="2">Liver</tissue>
    </source>
</reference>
<feature type="compositionally biased region" description="Polar residues" evidence="1">
    <location>
        <begin position="87"/>
        <end position="102"/>
    </location>
</feature>
<feature type="compositionally biased region" description="Polar residues" evidence="1">
    <location>
        <begin position="69"/>
        <end position="80"/>
    </location>
</feature>
<evidence type="ECO:0000313" key="2">
    <source>
        <dbReference type="EMBL" id="KAJ1174668.1"/>
    </source>
</evidence>
<name>A0AAV7TFN9_PLEWA</name>